<keyword evidence="2" id="KW-0732">Signal</keyword>
<sequence>MKMLHRSFTLLCALCSPLALAVGQGQISVSIAHFGDVTVHSLTAPEDSSMVSSHVVESDQGLVLIDGQFLRPYAKQFRDYVDGLDKPMVEVLLSHHHPDHWMGLEYFPDVKVAAQQTVIDNHKRMAPVYLKQKPQEYGAEMVIDYAIEIGRALANEETIAGLRYEFTLLKGGEAPAQTLIALPDLGVMFVQDMVSSEAHAFFGARDLATWRTHLTELEAKKGDQVLFTGHGLPVQLRANAILDQIAYLETAERLREQHQHADYKTLKAAMIAAHPELKANPLADIASKFYIEKVAPMLREQRAAD</sequence>
<evidence type="ECO:0000256" key="1">
    <source>
        <dbReference type="ARBA" id="ARBA00005250"/>
    </source>
</evidence>
<feature type="signal peptide" evidence="2">
    <location>
        <begin position="1"/>
        <end position="21"/>
    </location>
</feature>
<dbReference type="SMART" id="SM00849">
    <property type="entry name" value="Lactamase_B"/>
    <property type="match status" value="1"/>
</dbReference>
<feature type="domain" description="Metallo-beta-lactamase" evidence="3">
    <location>
        <begin position="50"/>
        <end position="230"/>
    </location>
</feature>
<dbReference type="EMBL" id="BAABJZ010000013">
    <property type="protein sequence ID" value="GAA4878642.1"/>
    <property type="molecule type" value="Genomic_DNA"/>
</dbReference>
<keyword evidence="5" id="KW-1185">Reference proteome</keyword>
<evidence type="ECO:0000313" key="5">
    <source>
        <dbReference type="Proteomes" id="UP001499988"/>
    </source>
</evidence>
<comment type="caution">
    <text evidence="4">The sequence shown here is derived from an EMBL/GenBank/DDBJ whole genome shotgun (WGS) entry which is preliminary data.</text>
</comment>
<dbReference type="PANTHER" id="PTHR42951:SF4">
    <property type="entry name" value="ACYL-COENZYME A THIOESTERASE MBLAC2"/>
    <property type="match status" value="1"/>
</dbReference>
<feature type="chain" id="PRO_5046185393" evidence="2">
    <location>
        <begin position="22"/>
        <end position="305"/>
    </location>
</feature>
<protein>
    <submittedName>
        <fullName evidence="4">MBL fold metallo-hydrolase</fullName>
    </submittedName>
</protein>
<evidence type="ECO:0000313" key="4">
    <source>
        <dbReference type="EMBL" id="GAA4878642.1"/>
    </source>
</evidence>
<dbReference type="Gene3D" id="3.60.15.10">
    <property type="entry name" value="Ribonuclease Z/Hydroxyacylglutathione hydrolase-like"/>
    <property type="match status" value="1"/>
</dbReference>
<evidence type="ECO:0000259" key="3">
    <source>
        <dbReference type="SMART" id="SM00849"/>
    </source>
</evidence>
<accession>A0ABP9EJW7</accession>
<reference evidence="5" key="1">
    <citation type="journal article" date="2019" name="Int. J. Syst. Evol. Microbiol.">
        <title>The Global Catalogue of Microorganisms (GCM) 10K type strain sequencing project: providing services to taxonomists for standard genome sequencing and annotation.</title>
        <authorList>
            <consortium name="The Broad Institute Genomics Platform"/>
            <consortium name="The Broad Institute Genome Sequencing Center for Infectious Disease"/>
            <person name="Wu L."/>
            <person name="Ma J."/>
        </authorList>
    </citation>
    <scope>NUCLEOTIDE SEQUENCE [LARGE SCALE GENOMIC DNA]</scope>
    <source>
        <strain evidence="5">JCM 18401</strain>
    </source>
</reference>
<organism evidence="4 5">
    <name type="scientific">Ferrimonas pelagia</name>
    <dbReference type="NCBI Taxonomy" id="1177826"/>
    <lineage>
        <taxon>Bacteria</taxon>
        <taxon>Pseudomonadati</taxon>
        <taxon>Pseudomonadota</taxon>
        <taxon>Gammaproteobacteria</taxon>
        <taxon>Alteromonadales</taxon>
        <taxon>Ferrimonadaceae</taxon>
        <taxon>Ferrimonas</taxon>
    </lineage>
</organism>
<dbReference type="InterPro" id="IPR001279">
    <property type="entry name" value="Metallo-B-lactamas"/>
</dbReference>
<dbReference type="SUPFAM" id="SSF56281">
    <property type="entry name" value="Metallo-hydrolase/oxidoreductase"/>
    <property type="match status" value="1"/>
</dbReference>
<name>A0ABP9EJW7_9GAMM</name>
<dbReference type="Proteomes" id="UP001499988">
    <property type="component" value="Unassembled WGS sequence"/>
</dbReference>
<evidence type="ECO:0000256" key="2">
    <source>
        <dbReference type="SAM" id="SignalP"/>
    </source>
</evidence>
<dbReference type="PANTHER" id="PTHR42951">
    <property type="entry name" value="METALLO-BETA-LACTAMASE DOMAIN-CONTAINING"/>
    <property type="match status" value="1"/>
</dbReference>
<dbReference type="Pfam" id="PF00753">
    <property type="entry name" value="Lactamase_B"/>
    <property type="match status" value="1"/>
</dbReference>
<comment type="similarity">
    <text evidence="1">Belongs to the metallo-beta-lactamase superfamily. Class-B beta-lactamase family.</text>
</comment>
<gene>
    <name evidence="4" type="ORF">GCM10023333_10410</name>
</gene>
<dbReference type="InterPro" id="IPR050855">
    <property type="entry name" value="NDM-1-like"/>
</dbReference>
<dbReference type="RefSeq" id="WP_345334105.1">
    <property type="nucleotide sequence ID" value="NZ_BAABJZ010000013.1"/>
</dbReference>
<proteinExistence type="inferred from homology"/>
<dbReference type="InterPro" id="IPR036866">
    <property type="entry name" value="RibonucZ/Hydroxyglut_hydro"/>
</dbReference>